<organism evidence="2 3">
    <name type="scientific">Mycobacterium lentiflavum</name>
    <dbReference type="NCBI Taxonomy" id="141349"/>
    <lineage>
        <taxon>Bacteria</taxon>
        <taxon>Bacillati</taxon>
        <taxon>Actinomycetota</taxon>
        <taxon>Actinomycetes</taxon>
        <taxon>Mycobacteriales</taxon>
        <taxon>Mycobacteriaceae</taxon>
        <taxon>Mycobacterium</taxon>
        <taxon>Mycobacterium simiae complex</taxon>
    </lineage>
</organism>
<keyword evidence="2" id="KW-0489">Methyltransferase</keyword>
<accession>A0A0E4CNR0</accession>
<dbReference type="SUPFAM" id="SSF53335">
    <property type="entry name" value="S-adenosyl-L-methionine-dependent methyltransferases"/>
    <property type="match status" value="1"/>
</dbReference>
<gene>
    <name evidence="2" type="ORF">BN1232_03153</name>
</gene>
<evidence type="ECO:0000313" key="3">
    <source>
        <dbReference type="Proteomes" id="UP000199251"/>
    </source>
</evidence>
<proteinExistence type="predicted"/>
<dbReference type="EMBL" id="CTEE01000001">
    <property type="protein sequence ID" value="CQD14842.1"/>
    <property type="molecule type" value="Genomic_DNA"/>
</dbReference>
<dbReference type="InterPro" id="IPR041698">
    <property type="entry name" value="Methyltransf_25"/>
</dbReference>
<dbReference type="Proteomes" id="UP000199251">
    <property type="component" value="Unassembled WGS sequence"/>
</dbReference>
<dbReference type="GO" id="GO:0032259">
    <property type="term" value="P:methylation"/>
    <property type="evidence" value="ECO:0007669"/>
    <property type="project" value="UniProtKB-KW"/>
</dbReference>
<dbReference type="STRING" id="141349.BN1232_03153"/>
<name>A0A0E4CNR0_MYCLN</name>
<evidence type="ECO:0000259" key="1">
    <source>
        <dbReference type="Pfam" id="PF13649"/>
    </source>
</evidence>
<dbReference type="Gene3D" id="3.40.50.150">
    <property type="entry name" value="Vaccinia Virus protein VP39"/>
    <property type="match status" value="1"/>
</dbReference>
<dbReference type="CDD" id="cd02440">
    <property type="entry name" value="AdoMet_MTases"/>
    <property type="match status" value="1"/>
</dbReference>
<dbReference type="AlphaFoldDB" id="A0A0E4CNR0"/>
<evidence type="ECO:0000313" key="2">
    <source>
        <dbReference type="EMBL" id="CQD14842.1"/>
    </source>
</evidence>
<reference evidence="2 3" key="1">
    <citation type="submission" date="2015-03" db="EMBL/GenBank/DDBJ databases">
        <authorList>
            <person name="Urmite Genomes"/>
        </authorList>
    </citation>
    <scope>NUCLEOTIDE SEQUENCE [LARGE SCALE GENOMIC DNA]</scope>
    <source>
        <strain evidence="2 3">CSUR P1491</strain>
    </source>
</reference>
<dbReference type="Pfam" id="PF13649">
    <property type="entry name" value="Methyltransf_25"/>
    <property type="match status" value="1"/>
</dbReference>
<dbReference type="GO" id="GO:0008168">
    <property type="term" value="F:methyltransferase activity"/>
    <property type="evidence" value="ECO:0007669"/>
    <property type="project" value="UniProtKB-KW"/>
</dbReference>
<dbReference type="InterPro" id="IPR029063">
    <property type="entry name" value="SAM-dependent_MTases_sf"/>
</dbReference>
<keyword evidence="2" id="KW-0808">Transferase</keyword>
<feature type="domain" description="Methyltransferase" evidence="1">
    <location>
        <begin position="154"/>
        <end position="250"/>
    </location>
</feature>
<protein>
    <submittedName>
        <fullName evidence="2">Type 12 methyltransferase</fullName>
    </submittedName>
</protein>
<sequence>MYKSLMEDRDRRSFDPAMLREAMARRLHRRTMSEGRLHVPAVPGMLDEYVTMCTTVFAGLGIPYTDEETVQLRAVLEGELAKAFKASSRSNIVIEFNSPFGTTLNYRVKPQWATIGADYDNWVDTREGSLFGTEPDARVWSLANEADDPSTYRILDVGAGTGRNALALAKRGHPVDAVELAGKFADIIRAEAARHSLDINVIQSDVFVAMEGVSGDFQLVVFSEVVPDFRTPQELGGMFELAAQCLAVGGRLVFNAFLPREGYTPDDAARQLGQQCHTMIFTRDEVSNAAAGLSLELVSDESAYEYEKAHLPEGAWPPTAWFDGWASGQDIFDVEREDSPIELRWLVYRKVA</sequence>